<evidence type="ECO:0000313" key="1">
    <source>
        <dbReference type="EMBL" id="MPA73728.1"/>
    </source>
</evidence>
<dbReference type="AlphaFoldDB" id="A0A5B7BYN5"/>
<accession>A0A5B7BYN5</accession>
<protein>
    <submittedName>
        <fullName evidence="1">Uncharacterized protein</fullName>
    </submittedName>
</protein>
<dbReference type="EMBL" id="GHES01043169">
    <property type="protein sequence ID" value="MPA73728.1"/>
    <property type="molecule type" value="Transcribed_RNA"/>
</dbReference>
<name>A0A5B7BYN5_DAVIN</name>
<proteinExistence type="predicted"/>
<reference evidence="1" key="1">
    <citation type="submission" date="2019-08" db="EMBL/GenBank/DDBJ databases">
        <title>Reference gene set and small RNA set construction with multiple tissues from Davidia involucrata Baill.</title>
        <authorList>
            <person name="Yang H."/>
            <person name="Zhou C."/>
            <person name="Li G."/>
            <person name="Wang J."/>
            <person name="Gao P."/>
            <person name="Wang M."/>
            <person name="Wang R."/>
            <person name="Zhao Y."/>
        </authorList>
    </citation>
    <scope>NUCLEOTIDE SEQUENCE</scope>
    <source>
        <tissue evidence="1">Mixed with DoveR01_LX</tissue>
    </source>
</reference>
<organism evidence="1">
    <name type="scientific">Davidia involucrata</name>
    <name type="common">Dove tree</name>
    <dbReference type="NCBI Taxonomy" id="16924"/>
    <lineage>
        <taxon>Eukaryota</taxon>
        <taxon>Viridiplantae</taxon>
        <taxon>Streptophyta</taxon>
        <taxon>Embryophyta</taxon>
        <taxon>Tracheophyta</taxon>
        <taxon>Spermatophyta</taxon>
        <taxon>Magnoliopsida</taxon>
        <taxon>eudicotyledons</taxon>
        <taxon>Gunneridae</taxon>
        <taxon>Pentapetalae</taxon>
        <taxon>asterids</taxon>
        <taxon>Cornales</taxon>
        <taxon>Nyssaceae</taxon>
        <taxon>Davidia</taxon>
    </lineage>
</organism>
<sequence length="106" mass="12021">METLLKASVFFEAINCKIMQWLLFFFLFCFLVVGGGEIDPFHLCYITKGVSIFLYNSTFFDTDGLNYLFCVAFQLYCCGTELEMGDIVEGFSVCIGISMVKTVKSH</sequence>
<gene>
    <name evidence="1" type="ORF">Din_043169</name>
</gene>